<evidence type="ECO:0000313" key="3">
    <source>
        <dbReference type="Proteomes" id="UP000233551"/>
    </source>
</evidence>
<keyword evidence="3" id="KW-1185">Reference proteome</keyword>
<accession>A0A2I0L5I4</accession>
<dbReference type="Proteomes" id="UP000233551">
    <property type="component" value="Unassembled WGS sequence"/>
</dbReference>
<protein>
    <submittedName>
        <fullName evidence="2">Uncharacterized protein</fullName>
    </submittedName>
</protein>
<dbReference type="EMBL" id="PGOL01000136">
    <property type="protein sequence ID" value="PKI75948.1"/>
    <property type="molecule type" value="Genomic_DNA"/>
</dbReference>
<sequence>MGFLRGLKTPKPEGKLGWCSPADVPTLPRPPPPRGRRKGEIRKKPPAMGALRKF</sequence>
<evidence type="ECO:0000256" key="1">
    <source>
        <dbReference type="SAM" id="MobiDB-lite"/>
    </source>
</evidence>
<comment type="caution">
    <text evidence="2">The sequence shown here is derived from an EMBL/GenBank/DDBJ whole genome shotgun (WGS) entry which is preliminary data.</text>
</comment>
<reference evidence="2 3" key="1">
    <citation type="submission" date="2017-11" db="EMBL/GenBank/DDBJ databases">
        <title>De-novo sequencing of pomegranate (Punica granatum L.) genome.</title>
        <authorList>
            <person name="Akparov Z."/>
            <person name="Amiraslanov A."/>
            <person name="Hajiyeva S."/>
            <person name="Abbasov M."/>
            <person name="Kaur K."/>
            <person name="Hamwieh A."/>
            <person name="Solovyev V."/>
            <person name="Salamov A."/>
            <person name="Braich B."/>
            <person name="Kosarev P."/>
            <person name="Mahmoud A."/>
            <person name="Hajiyev E."/>
            <person name="Babayeva S."/>
            <person name="Izzatullayeva V."/>
            <person name="Mammadov A."/>
            <person name="Mammadov A."/>
            <person name="Sharifova S."/>
            <person name="Ojaghi J."/>
            <person name="Eynullazada K."/>
            <person name="Bayramov B."/>
            <person name="Abdulazimova A."/>
            <person name="Shahmuradov I."/>
        </authorList>
    </citation>
    <scope>NUCLEOTIDE SEQUENCE [LARGE SCALE GENOMIC DNA]</scope>
    <source>
        <strain evidence="3">cv. AG2017</strain>
        <tissue evidence="2">Leaf</tissue>
    </source>
</reference>
<evidence type="ECO:0000313" key="2">
    <source>
        <dbReference type="EMBL" id="PKI75948.1"/>
    </source>
</evidence>
<proteinExistence type="predicted"/>
<feature type="compositionally biased region" description="Basic residues" evidence="1">
    <location>
        <begin position="34"/>
        <end position="45"/>
    </location>
</feature>
<feature type="region of interest" description="Disordered" evidence="1">
    <location>
        <begin position="1"/>
        <end position="54"/>
    </location>
</feature>
<dbReference type="AlphaFoldDB" id="A0A2I0L5I4"/>
<organism evidence="2 3">
    <name type="scientific">Punica granatum</name>
    <name type="common">Pomegranate</name>
    <dbReference type="NCBI Taxonomy" id="22663"/>
    <lineage>
        <taxon>Eukaryota</taxon>
        <taxon>Viridiplantae</taxon>
        <taxon>Streptophyta</taxon>
        <taxon>Embryophyta</taxon>
        <taxon>Tracheophyta</taxon>
        <taxon>Spermatophyta</taxon>
        <taxon>Magnoliopsida</taxon>
        <taxon>eudicotyledons</taxon>
        <taxon>Gunneridae</taxon>
        <taxon>Pentapetalae</taxon>
        <taxon>rosids</taxon>
        <taxon>malvids</taxon>
        <taxon>Myrtales</taxon>
        <taxon>Lythraceae</taxon>
        <taxon>Punica</taxon>
    </lineage>
</organism>
<gene>
    <name evidence="2" type="ORF">CRG98_003682</name>
</gene>
<name>A0A2I0L5I4_PUNGR</name>